<evidence type="ECO:0000256" key="7">
    <source>
        <dbReference type="ARBA" id="ARBA00022989"/>
    </source>
</evidence>
<evidence type="ECO:0000256" key="4">
    <source>
        <dbReference type="ARBA" id="ARBA00022519"/>
    </source>
</evidence>
<comment type="subcellular location">
    <subcellularLocation>
        <location evidence="1">Cell inner membrane</location>
        <topology evidence="1">Multi-pass membrane protein</topology>
    </subcellularLocation>
</comment>
<dbReference type="GO" id="GO:0046872">
    <property type="term" value="F:metal ion binding"/>
    <property type="evidence" value="ECO:0007669"/>
    <property type="project" value="UniProtKB-KW"/>
</dbReference>
<dbReference type="Proteomes" id="UP000092565">
    <property type="component" value="Chromosome"/>
</dbReference>
<evidence type="ECO:0000256" key="3">
    <source>
        <dbReference type="ARBA" id="ARBA00022475"/>
    </source>
</evidence>
<proteinExistence type="inferred from homology"/>
<evidence type="ECO:0000256" key="8">
    <source>
        <dbReference type="ARBA" id="ARBA00023002"/>
    </source>
</evidence>
<dbReference type="AlphaFoldDB" id="A0A1B0ZNP7"/>
<dbReference type="Pfam" id="PF00487">
    <property type="entry name" value="FA_desaturase"/>
    <property type="match status" value="1"/>
</dbReference>
<feature type="transmembrane region" description="Helical" evidence="12">
    <location>
        <begin position="228"/>
        <end position="256"/>
    </location>
</feature>
<sequence>MPACLPEAMASVKGNQGKSTPFTPLHLHKDRPMFWFSIASLTPPVLIGLASLWGGVWSWAALGSMSVLVLVLDRIGQRAQNQTGARGAEALQVALALAHFALLLPVATSLPRIGWNGAIPLVLAQGLFMGQISHPNAHELIHRPTRALRRLGVLVYATMLIGHHASAHLKVHHVHVATPQDPNTARRGEGFYRFLPRAWIGSFRAGLTAENAARQRKQVPPSTLSHPYLAYIVIALLCCAAAYLAGGVVALILFLFATAHAQMQIFLADYVQHYGLLRQTRDTGRPVPVGPQHSWNAPHWYSSAMMLNAPRHSDHHVVPARRFPELRLTPDMPTLPHSLPVMGAIALIPSLWRRKMGRELAKLSGKRSEGLD</sequence>
<evidence type="ECO:0000256" key="12">
    <source>
        <dbReference type="SAM" id="Phobius"/>
    </source>
</evidence>
<evidence type="ECO:0000256" key="11">
    <source>
        <dbReference type="ARBA" id="ARBA00023136"/>
    </source>
</evidence>
<dbReference type="InterPro" id="IPR005804">
    <property type="entry name" value="FA_desaturase_dom"/>
</dbReference>
<keyword evidence="8" id="KW-0560">Oxidoreductase</keyword>
<dbReference type="GO" id="GO:0005886">
    <property type="term" value="C:plasma membrane"/>
    <property type="evidence" value="ECO:0007669"/>
    <property type="project" value="UniProtKB-SubCell"/>
</dbReference>
<keyword evidence="4" id="KW-0997">Cell inner membrane</keyword>
<keyword evidence="10 14" id="KW-0503">Monooxygenase</keyword>
<dbReference type="PATRIC" id="fig|60890.4.peg.826"/>
<gene>
    <name evidence="14" type="primary">alkB1_2</name>
    <name evidence="14" type="ORF">JL2886_00846</name>
</gene>
<dbReference type="GO" id="GO:0004497">
    <property type="term" value="F:monooxygenase activity"/>
    <property type="evidence" value="ECO:0007669"/>
    <property type="project" value="UniProtKB-KW"/>
</dbReference>
<reference evidence="14 15" key="1">
    <citation type="submission" date="2016-04" db="EMBL/GenBank/DDBJ databases">
        <authorList>
            <person name="Evans L.H."/>
            <person name="Alamgir A."/>
            <person name="Owens N."/>
            <person name="Weber N.D."/>
            <person name="Virtaneva K."/>
            <person name="Barbian K."/>
            <person name="Babar A."/>
            <person name="Rosenke K."/>
        </authorList>
    </citation>
    <scope>NUCLEOTIDE SEQUENCE [LARGE SCALE GENOMIC DNA]</scope>
    <source>
        <strain evidence="14 15">JL2886</strain>
    </source>
</reference>
<evidence type="ECO:0000256" key="6">
    <source>
        <dbReference type="ARBA" id="ARBA00022723"/>
    </source>
</evidence>
<dbReference type="InterPro" id="IPR033885">
    <property type="entry name" value="AlkB/XylM"/>
</dbReference>
<accession>A0A1B0ZNP7</accession>
<evidence type="ECO:0000256" key="5">
    <source>
        <dbReference type="ARBA" id="ARBA00022692"/>
    </source>
</evidence>
<comment type="similarity">
    <text evidence="2">Belongs to the fatty acid desaturase type 1 family. AlkB subfamily.</text>
</comment>
<evidence type="ECO:0000256" key="2">
    <source>
        <dbReference type="ARBA" id="ARBA00010823"/>
    </source>
</evidence>
<dbReference type="GO" id="GO:0006629">
    <property type="term" value="P:lipid metabolic process"/>
    <property type="evidence" value="ECO:0007669"/>
    <property type="project" value="InterPro"/>
</dbReference>
<keyword evidence="11 12" id="KW-0472">Membrane</keyword>
<evidence type="ECO:0000259" key="13">
    <source>
        <dbReference type="Pfam" id="PF00487"/>
    </source>
</evidence>
<keyword evidence="3" id="KW-1003">Cell membrane</keyword>
<organism evidence="14 15">
    <name type="scientific">Phaeobacter gallaeciensis</name>
    <dbReference type="NCBI Taxonomy" id="60890"/>
    <lineage>
        <taxon>Bacteria</taxon>
        <taxon>Pseudomonadati</taxon>
        <taxon>Pseudomonadota</taxon>
        <taxon>Alphaproteobacteria</taxon>
        <taxon>Rhodobacterales</taxon>
        <taxon>Roseobacteraceae</taxon>
        <taxon>Phaeobacter</taxon>
    </lineage>
</organism>
<keyword evidence="6" id="KW-0479">Metal-binding</keyword>
<evidence type="ECO:0000313" key="14">
    <source>
        <dbReference type="EMBL" id="ANP35770.1"/>
    </source>
</evidence>
<feature type="transmembrane region" description="Helical" evidence="12">
    <location>
        <begin position="88"/>
        <end position="107"/>
    </location>
</feature>
<dbReference type="PANTHER" id="PTHR38674:SF1">
    <property type="entry name" value="ALKANE 1-MONOOXYGENASE 1"/>
    <property type="match status" value="1"/>
</dbReference>
<dbReference type="CDD" id="cd03512">
    <property type="entry name" value="Alkane-hydroxylase"/>
    <property type="match status" value="1"/>
</dbReference>
<feature type="transmembrane region" description="Helical" evidence="12">
    <location>
        <begin position="59"/>
        <end position="76"/>
    </location>
</feature>
<keyword evidence="9" id="KW-0408">Iron</keyword>
<keyword evidence="7 12" id="KW-1133">Transmembrane helix</keyword>
<evidence type="ECO:0000313" key="15">
    <source>
        <dbReference type="Proteomes" id="UP000092565"/>
    </source>
</evidence>
<evidence type="ECO:0000256" key="10">
    <source>
        <dbReference type="ARBA" id="ARBA00023033"/>
    </source>
</evidence>
<feature type="domain" description="Fatty acid desaturase" evidence="13">
    <location>
        <begin position="119"/>
        <end position="329"/>
    </location>
</feature>
<name>A0A1B0ZNP7_9RHOB</name>
<dbReference type="PANTHER" id="PTHR38674">
    <property type="entry name" value="ALKANE 1-MONOOXYGENASE 1"/>
    <property type="match status" value="1"/>
</dbReference>
<keyword evidence="5 12" id="KW-0812">Transmembrane</keyword>
<dbReference type="EMBL" id="CP015124">
    <property type="protein sequence ID" value="ANP35770.1"/>
    <property type="molecule type" value="Genomic_DNA"/>
</dbReference>
<protein>
    <submittedName>
        <fullName evidence="14">Alkane-1 monooxygenase, putative</fullName>
    </submittedName>
</protein>
<evidence type="ECO:0000256" key="1">
    <source>
        <dbReference type="ARBA" id="ARBA00004429"/>
    </source>
</evidence>
<keyword evidence="15" id="KW-1185">Reference proteome</keyword>
<evidence type="ECO:0000256" key="9">
    <source>
        <dbReference type="ARBA" id="ARBA00023004"/>
    </source>
</evidence>